<reference evidence="3" key="1">
    <citation type="journal article" date="2019" name="bioRxiv">
        <title>The Genome of the Zebra Mussel, Dreissena polymorpha: A Resource for Invasive Species Research.</title>
        <authorList>
            <person name="McCartney M.A."/>
            <person name="Auch B."/>
            <person name="Kono T."/>
            <person name="Mallez S."/>
            <person name="Zhang Y."/>
            <person name="Obille A."/>
            <person name="Becker A."/>
            <person name="Abrahante J.E."/>
            <person name="Garbe J."/>
            <person name="Badalamenti J.P."/>
            <person name="Herman A."/>
            <person name="Mangelson H."/>
            <person name="Liachko I."/>
            <person name="Sullivan S."/>
            <person name="Sone E.D."/>
            <person name="Koren S."/>
            <person name="Silverstein K.A.T."/>
            <person name="Beckman K.B."/>
            <person name="Gohl D.M."/>
        </authorList>
    </citation>
    <scope>NUCLEOTIDE SEQUENCE</scope>
    <source>
        <strain evidence="3">Duluth1</strain>
        <tissue evidence="3">Whole animal</tissue>
    </source>
</reference>
<evidence type="ECO:0000256" key="1">
    <source>
        <dbReference type="SAM" id="MobiDB-lite"/>
    </source>
</evidence>
<proteinExistence type="predicted"/>
<keyword evidence="4" id="KW-1185">Reference proteome</keyword>
<feature type="region of interest" description="Disordered" evidence="1">
    <location>
        <begin position="1"/>
        <end position="404"/>
    </location>
</feature>
<sequence>MSDSDTTRGSDGDETLPPSDKEDRCRSPDLFDEPDPSARSLPLHKRQSLAHELSDSESDVECSRKSNGNDAERRAFIKEFLTMTDSDSEDDTNKKHKTDENKMKKVGSQKQNHMQSLNNDEHKSQLSFSSVSDKPYKQNYSKPFSDTNSKETDFLSVEVKHKHNQSSGLNKKSDLRLQLSNTNESAKQKNHTSSNVEGSTPKIGSARKQTRTSESDKALSTSPGSSGQKRKRSRSPVPHELRKAATEILSKISEKPTTSKKQCQYGSKCYRKNPSHFEEYSHPGEADKAINSTPPTKKLKRVSDSPVARKSPISAHLSPASSTPLSIAQSKSDAKGMISSSTALKQKVNDQQPSTSAASSSLSSKSPSKSNVKTQNELTPVSKFKECDQKQSTSKAKVKKRSSIVNPKTVSEKLEQAQPYSFFLNRVVGLDGKYNSAFVLDIKGNQSN</sequence>
<name>A0A9D4LDK0_DREPO</name>
<feature type="compositionally biased region" description="Basic and acidic residues" evidence="1">
    <location>
        <begin position="19"/>
        <end position="29"/>
    </location>
</feature>
<dbReference type="AlphaFoldDB" id="A0A9D4LDK0"/>
<feature type="compositionally biased region" description="Polar residues" evidence="1">
    <location>
        <begin position="319"/>
        <end position="331"/>
    </location>
</feature>
<dbReference type="EMBL" id="JAIWYP010000003">
    <property type="protein sequence ID" value="KAH3855026.1"/>
    <property type="molecule type" value="Genomic_DNA"/>
</dbReference>
<feature type="compositionally biased region" description="Basic and acidic residues" evidence="1">
    <location>
        <begin position="1"/>
        <end position="11"/>
    </location>
</feature>
<feature type="compositionally biased region" description="Polar residues" evidence="1">
    <location>
        <begin position="108"/>
        <end position="118"/>
    </location>
</feature>
<evidence type="ECO:0000259" key="2">
    <source>
        <dbReference type="Pfam" id="PF10283"/>
    </source>
</evidence>
<dbReference type="Pfam" id="PF10283">
    <property type="entry name" value="zf-CCHH"/>
    <property type="match status" value="1"/>
</dbReference>
<evidence type="ECO:0000313" key="3">
    <source>
        <dbReference type="EMBL" id="KAH3855026.1"/>
    </source>
</evidence>
<feature type="domain" description="PBZ-type" evidence="2">
    <location>
        <begin position="260"/>
        <end position="284"/>
    </location>
</feature>
<feature type="compositionally biased region" description="Polar residues" evidence="1">
    <location>
        <begin position="125"/>
        <end position="147"/>
    </location>
</feature>
<feature type="compositionally biased region" description="Polar residues" evidence="1">
    <location>
        <begin position="178"/>
        <end position="198"/>
    </location>
</feature>
<reference evidence="3" key="2">
    <citation type="submission" date="2020-11" db="EMBL/GenBank/DDBJ databases">
        <authorList>
            <person name="McCartney M.A."/>
            <person name="Auch B."/>
            <person name="Kono T."/>
            <person name="Mallez S."/>
            <person name="Becker A."/>
            <person name="Gohl D.M."/>
            <person name="Silverstein K.A.T."/>
            <person name="Koren S."/>
            <person name="Bechman K.B."/>
            <person name="Herman A."/>
            <person name="Abrahante J.E."/>
            <person name="Garbe J."/>
        </authorList>
    </citation>
    <scope>NUCLEOTIDE SEQUENCE</scope>
    <source>
        <strain evidence="3">Duluth1</strain>
        <tissue evidence="3">Whole animal</tissue>
    </source>
</reference>
<accession>A0A9D4LDK0</accession>
<feature type="compositionally biased region" description="Basic and acidic residues" evidence="1">
    <location>
        <begin position="91"/>
        <end position="103"/>
    </location>
</feature>
<feature type="compositionally biased region" description="Polar residues" evidence="1">
    <location>
        <begin position="338"/>
        <end position="352"/>
    </location>
</feature>
<evidence type="ECO:0000313" key="4">
    <source>
        <dbReference type="Proteomes" id="UP000828390"/>
    </source>
</evidence>
<dbReference type="InterPro" id="IPR019406">
    <property type="entry name" value="APLF_PBZ"/>
</dbReference>
<feature type="compositionally biased region" description="Low complexity" evidence="1">
    <location>
        <begin position="353"/>
        <end position="370"/>
    </location>
</feature>
<gene>
    <name evidence="3" type="ORF">DPMN_097585</name>
</gene>
<comment type="caution">
    <text evidence="3">The sequence shown here is derived from an EMBL/GenBank/DDBJ whole genome shotgun (WGS) entry which is preliminary data.</text>
</comment>
<feature type="compositionally biased region" description="Basic and acidic residues" evidence="1">
    <location>
        <begin position="275"/>
        <end position="288"/>
    </location>
</feature>
<organism evidence="3 4">
    <name type="scientific">Dreissena polymorpha</name>
    <name type="common">Zebra mussel</name>
    <name type="synonym">Mytilus polymorpha</name>
    <dbReference type="NCBI Taxonomy" id="45954"/>
    <lineage>
        <taxon>Eukaryota</taxon>
        <taxon>Metazoa</taxon>
        <taxon>Spiralia</taxon>
        <taxon>Lophotrochozoa</taxon>
        <taxon>Mollusca</taxon>
        <taxon>Bivalvia</taxon>
        <taxon>Autobranchia</taxon>
        <taxon>Heteroconchia</taxon>
        <taxon>Euheterodonta</taxon>
        <taxon>Imparidentia</taxon>
        <taxon>Neoheterodontei</taxon>
        <taxon>Myida</taxon>
        <taxon>Dreissenoidea</taxon>
        <taxon>Dreissenidae</taxon>
        <taxon>Dreissena</taxon>
    </lineage>
</organism>
<dbReference type="Proteomes" id="UP000828390">
    <property type="component" value="Unassembled WGS sequence"/>
</dbReference>
<protein>
    <recommendedName>
        <fullName evidence="2">PBZ-type domain-containing protein</fullName>
    </recommendedName>
</protein>
<feature type="compositionally biased region" description="Polar residues" evidence="1">
    <location>
        <begin position="255"/>
        <end position="265"/>
    </location>
</feature>